<sequence>MVRTRSRLAGLAEGRVSSTPGPQGTPLNPLENGNEPGRPSKPTGRHGAKRGRAASRFKTTPPQQRCAIPNDGGTKRPADGLDPAVEAVRKRQPRLVDCTERTPRSLNSIKLWAGEGQWPQEYIDMQHILARKRSMPPRRSSGSAASTTLTTSAIPSDQKPGEDKSGAYKDSRYALLLQTKGSYMRKSELGITDESKRFCQALLDGEQPVPTESLFDQDIFENVWEDLQNSNKAKIVQDISRLIVPSAETLTLRIKALKCLTESVDEGWNNSVPLTGTRPQPDYSAGFKREAFGDNQLAKLSPFLGDFLAGDRSLFMATHYMYFPFLSCEVQCGGTALDVADRENAHSMTLAVRAVVELFRLVKREAEVHRQILASSISHNHRAVRIYGHYAVIDGNDVQYYRHPIHDFSLTALDGEEKWRAYRFTRNVYETWVPAHLKNICSAIDQLPSELYLTSDSDF</sequence>
<feature type="compositionally biased region" description="Basic residues" evidence="1">
    <location>
        <begin position="43"/>
        <end position="55"/>
    </location>
</feature>
<feature type="region of interest" description="Disordered" evidence="1">
    <location>
        <begin position="1"/>
        <end position="89"/>
    </location>
</feature>
<feature type="region of interest" description="Disordered" evidence="1">
    <location>
        <begin position="133"/>
        <end position="166"/>
    </location>
</feature>
<dbReference type="RefSeq" id="XP_062653986.1">
    <property type="nucleotide sequence ID" value="XM_062804930.1"/>
</dbReference>
<comment type="caution">
    <text evidence="3">The sequence shown here is derived from an EMBL/GenBank/DDBJ whole genome shotgun (WGS) entry which is preliminary data.</text>
</comment>
<reference evidence="3" key="1">
    <citation type="journal article" date="2023" name="Mol. Phylogenet. Evol.">
        <title>Genome-scale phylogeny and comparative genomics of the fungal order Sordariales.</title>
        <authorList>
            <person name="Hensen N."/>
            <person name="Bonometti L."/>
            <person name="Westerberg I."/>
            <person name="Brannstrom I.O."/>
            <person name="Guillou S."/>
            <person name="Cros-Aarteil S."/>
            <person name="Calhoun S."/>
            <person name="Haridas S."/>
            <person name="Kuo A."/>
            <person name="Mondo S."/>
            <person name="Pangilinan J."/>
            <person name="Riley R."/>
            <person name="LaButti K."/>
            <person name="Andreopoulos B."/>
            <person name="Lipzen A."/>
            <person name="Chen C."/>
            <person name="Yan M."/>
            <person name="Daum C."/>
            <person name="Ng V."/>
            <person name="Clum A."/>
            <person name="Steindorff A."/>
            <person name="Ohm R.A."/>
            <person name="Martin F."/>
            <person name="Silar P."/>
            <person name="Natvig D.O."/>
            <person name="Lalanne C."/>
            <person name="Gautier V."/>
            <person name="Ament-Velasquez S.L."/>
            <person name="Kruys A."/>
            <person name="Hutchinson M.I."/>
            <person name="Powell A.J."/>
            <person name="Barry K."/>
            <person name="Miller A.N."/>
            <person name="Grigoriev I.V."/>
            <person name="Debuchy R."/>
            <person name="Gladieux P."/>
            <person name="Hiltunen Thoren M."/>
            <person name="Johannesson H."/>
        </authorList>
    </citation>
    <scope>NUCLEOTIDE SEQUENCE</scope>
    <source>
        <strain evidence="3">CBS 168.71</strain>
    </source>
</reference>
<dbReference type="Proteomes" id="UP001278766">
    <property type="component" value="Unassembled WGS sequence"/>
</dbReference>
<dbReference type="GeneID" id="87841878"/>
<proteinExistence type="predicted"/>
<accession>A0AAE0H5W9</accession>
<dbReference type="InterPro" id="IPR057684">
    <property type="entry name" value="DUF7924"/>
</dbReference>
<keyword evidence="4" id="KW-1185">Reference proteome</keyword>
<feature type="compositionally biased region" description="Polar residues" evidence="1">
    <location>
        <begin position="16"/>
        <end position="26"/>
    </location>
</feature>
<protein>
    <recommendedName>
        <fullName evidence="2">DUF7924 domain-containing protein</fullName>
    </recommendedName>
</protein>
<organism evidence="3 4">
    <name type="scientific">Chaetomium fimeti</name>
    <dbReference type="NCBI Taxonomy" id="1854472"/>
    <lineage>
        <taxon>Eukaryota</taxon>
        <taxon>Fungi</taxon>
        <taxon>Dikarya</taxon>
        <taxon>Ascomycota</taxon>
        <taxon>Pezizomycotina</taxon>
        <taxon>Sordariomycetes</taxon>
        <taxon>Sordariomycetidae</taxon>
        <taxon>Sordariales</taxon>
        <taxon>Chaetomiaceae</taxon>
        <taxon>Chaetomium</taxon>
    </lineage>
</organism>
<dbReference type="PANTHER" id="PTHR42470">
    <property type="entry name" value="VAST DOMAIN-CONTAINING PROTEIN"/>
    <property type="match status" value="1"/>
</dbReference>
<dbReference type="PANTHER" id="PTHR42470:SF2">
    <property type="match status" value="1"/>
</dbReference>
<name>A0AAE0H5W9_9PEZI</name>
<dbReference type="Pfam" id="PF25545">
    <property type="entry name" value="DUF7924"/>
    <property type="match status" value="1"/>
</dbReference>
<evidence type="ECO:0000313" key="3">
    <source>
        <dbReference type="EMBL" id="KAK3290472.1"/>
    </source>
</evidence>
<evidence type="ECO:0000313" key="4">
    <source>
        <dbReference type="Proteomes" id="UP001278766"/>
    </source>
</evidence>
<evidence type="ECO:0000259" key="2">
    <source>
        <dbReference type="Pfam" id="PF25545"/>
    </source>
</evidence>
<feature type="domain" description="DUF7924" evidence="2">
    <location>
        <begin position="220"/>
        <end position="444"/>
    </location>
</feature>
<dbReference type="AlphaFoldDB" id="A0AAE0H5W9"/>
<feature type="compositionally biased region" description="Low complexity" evidence="1">
    <location>
        <begin position="137"/>
        <end position="156"/>
    </location>
</feature>
<reference evidence="3" key="2">
    <citation type="submission" date="2023-06" db="EMBL/GenBank/DDBJ databases">
        <authorList>
            <consortium name="Lawrence Berkeley National Laboratory"/>
            <person name="Haridas S."/>
            <person name="Hensen N."/>
            <person name="Bonometti L."/>
            <person name="Westerberg I."/>
            <person name="Brannstrom I.O."/>
            <person name="Guillou S."/>
            <person name="Cros-Aarteil S."/>
            <person name="Calhoun S."/>
            <person name="Kuo A."/>
            <person name="Mondo S."/>
            <person name="Pangilinan J."/>
            <person name="Riley R."/>
            <person name="Labutti K."/>
            <person name="Andreopoulos B."/>
            <person name="Lipzen A."/>
            <person name="Chen C."/>
            <person name="Yanf M."/>
            <person name="Daum C."/>
            <person name="Ng V."/>
            <person name="Clum A."/>
            <person name="Steindorff A."/>
            <person name="Ohm R."/>
            <person name="Martin F."/>
            <person name="Silar P."/>
            <person name="Natvig D."/>
            <person name="Lalanne C."/>
            <person name="Gautier V."/>
            <person name="Ament-Velasquez S.L."/>
            <person name="Kruys A."/>
            <person name="Hutchinson M.I."/>
            <person name="Powell A.J."/>
            <person name="Barry K."/>
            <person name="Miller A.N."/>
            <person name="Grigoriev I.V."/>
            <person name="Debuchy R."/>
            <person name="Gladieux P."/>
            <person name="Thoren M.H."/>
            <person name="Johannesson H."/>
        </authorList>
    </citation>
    <scope>NUCLEOTIDE SEQUENCE</scope>
    <source>
        <strain evidence="3">CBS 168.71</strain>
    </source>
</reference>
<dbReference type="EMBL" id="JAUEPN010000013">
    <property type="protein sequence ID" value="KAK3290472.1"/>
    <property type="molecule type" value="Genomic_DNA"/>
</dbReference>
<gene>
    <name evidence="3" type="ORF">B0H64DRAFT_412440</name>
</gene>
<evidence type="ECO:0000256" key="1">
    <source>
        <dbReference type="SAM" id="MobiDB-lite"/>
    </source>
</evidence>